<dbReference type="Pfam" id="PF01513">
    <property type="entry name" value="NAD_kinase"/>
    <property type="match status" value="1"/>
</dbReference>
<protein>
    <recommendedName>
        <fullName evidence="6">NAD kinase</fullName>
        <ecNumber evidence="6">2.7.1.23</ecNumber>
    </recommendedName>
    <alternativeName>
        <fullName evidence="6">ATP-dependent NAD kinase</fullName>
    </alternativeName>
</protein>
<feature type="binding site" evidence="6">
    <location>
        <begin position="137"/>
        <end position="138"/>
    </location>
    <ligand>
        <name>NAD(+)</name>
        <dbReference type="ChEBI" id="CHEBI:57540"/>
    </ligand>
</feature>
<dbReference type="PROSITE" id="PS50146">
    <property type="entry name" value="DAGK"/>
    <property type="match status" value="1"/>
</dbReference>
<dbReference type="GO" id="GO:0016301">
    <property type="term" value="F:kinase activity"/>
    <property type="evidence" value="ECO:0007669"/>
    <property type="project" value="UniProtKB-KW"/>
</dbReference>
<name>A0ABV1HZ05_9FIRM</name>
<dbReference type="EMBL" id="JBBMFC010000005">
    <property type="protein sequence ID" value="MEQ2577946.1"/>
    <property type="molecule type" value="Genomic_DNA"/>
</dbReference>
<dbReference type="Gene3D" id="2.60.200.30">
    <property type="entry name" value="Probable inorganic polyphosphate/atp-NAD kinase, domain 2"/>
    <property type="match status" value="1"/>
</dbReference>
<keyword evidence="6" id="KW-0067">ATP-binding</keyword>
<evidence type="ECO:0000256" key="1">
    <source>
        <dbReference type="ARBA" id="ARBA00022679"/>
    </source>
</evidence>
<evidence type="ECO:0000313" key="9">
    <source>
        <dbReference type="Proteomes" id="UP001470288"/>
    </source>
</evidence>
<feature type="active site" description="Proton acceptor" evidence="6">
    <location>
        <position position="63"/>
    </location>
</feature>
<dbReference type="SUPFAM" id="SSF111331">
    <property type="entry name" value="NAD kinase/diacylglycerol kinase-like"/>
    <property type="match status" value="1"/>
</dbReference>
<feature type="binding site" evidence="6">
    <location>
        <begin position="178"/>
        <end position="183"/>
    </location>
    <ligand>
        <name>NAD(+)</name>
        <dbReference type="ChEBI" id="CHEBI:57540"/>
    </ligand>
</feature>
<evidence type="ECO:0000256" key="5">
    <source>
        <dbReference type="ARBA" id="ARBA00047925"/>
    </source>
</evidence>
<evidence type="ECO:0000256" key="2">
    <source>
        <dbReference type="ARBA" id="ARBA00022777"/>
    </source>
</evidence>
<dbReference type="InterPro" id="IPR016064">
    <property type="entry name" value="NAD/diacylglycerol_kinase_sf"/>
</dbReference>
<feature type="domain" description="DAGKc" evidence="7">
    <location>
        <begin position="1"/>
        <end position="127"/>
    </location>
</feature>
<evidence type="ECO:0000313" key="8">
    <source>
        <dbReference type="EMBL" id="MEQ2577946.1"/>
    </source>
</evidence>
<keyword evidence="4 6" id="KW-0520">NAD</keyword>
<dbReference type="PANTHER" id="PTHR20275">
    <property type="entry name" value="NAD KINASE"/>
    <property type="match status" value="1"/>
</dbReference>
<dbReference type="Proteomes" id="UP001470288">
    <property type="component" value="Unassembled WGS sequence"/>
</dbReference>
<evidence type="ECO:0000256" key="3">
    <source>
        <dbReference type="ARBA" id="ARBA00022857"/>
    </source>
</evidence>
<dbReference type="InterPro" id="IPR002504">
    <property type="entry name" value="NADK"/>
</dbReference>
<dbReference type="EC" id="2.7.1.23" evidence="6"/>
<reference evidence="8 9" key="1">
    <citation type="submission" date="2024-03" db="EMBL/GenBank/DDBJ databases">
        <title>Human intestinal bacterial collection.</title>
        <authorList>
            <person name="Pauvert C."/>
            <person name="Hitch T.C.A."/>
            <person name="Clavel T."/>
        </authorList>
    </citation>
    <scope>NUCLEOTIDE SEQUENCE [LARGE SCALE GENOMIC DNA]</scope>
    <source>
        <strain evidence="8 9">CLA-AA-H78B</strain>
    </source>
</reference>
<dbReference type="InterPro" id="IPR017438">
    <property type="entry name" value="ATP-NAD_kinase_N"/>
</dbReference>
<feature type="binding site" evidence="6">
    <location>
        <begin position="63"/>
        <end position="64"/>
    </location>
    <ligand>
        <name>NAD(+)</name>
        <dbReference type="ChEBI" id="CHEBI:57540"/>
    </ligand>
</feature>
<evidence type="ECO:0000256" key="6">
    <source>
        <dbReference type="HAMAP-Rule" id="MF_00361"/>
    </source>
</evidence>
<proteinExistence type="inferred from homology"/>
<dbReference type="Pfam" id="PF20143">
    <property type="entry name" value="NAD_kinase_C"/>
    <property type="match status" value="1"/>
</dbReference>
<comment type="subcellular location">
    <subcellularLocation>
        <location evidence="6">Cytoplasm</location>
    </subcellularLocation>
</comment>
<comment type="function">
    <text evidence="6">Involved in the regulation of the intracellular balance of NAD and NADP, and is a key enzyme in the biosynthesis of NADP. Catalyzes specifically the phosphorylation on 2'-hydroxyl of the adenosine moiety of NAD to yield NADP.</text>
</comment>
<dbReference type="InterPro" id="IPR001206">
    <property type="entry name" value="Diacylglycerol_kinase_cat_dom"/>
</dbReference>
<sequence length="282" mass="30890">MKTFYIIANSDKEESLRLAEQAKRYLTERGQVCVVRGQEQEHGNAHCELPSGNVDGILVLGGDGTLLRAARELAGRKIPFLGINLGHLGYLAEIEEQNLMPALDRLIEGSYTVEDRMMLRGSVCVDGQQIASDIALNDIVLNRSGNLRVVDYKVYVNGEYLNSFTADGMIVSTPTGSTGYSLSAGGPIISPTASMLVLTPICPHTLNSRSIVFSGEDHIRIEIGKGRRGDTDEACATFDGDAIFPLKTGDYVEIKKSREVTRILKINQVSFLEVLRNKLSRN</sequence>
<dbReference type="HAMAP" id="MF_00361">
    <property type="entry name" value="NAD_kinase"/>
    <property type="match status" value="1"/>
</dbReference>
<evidence type="ECO:0000256" key="4">
    <source>
        <dbReference type="ARBA" id="ARBA00023027"/>
    </source>
</evidence>
<feature type="binding site" evidence="6">
    <location>
        <position position="148"/>
    </location>
    <ligand>
        <name>NAD(+)</name>
        <dbReference type="ChEBI" id="CHEBI:57540"/>
    </ligand>
</feature>
<keyword evidence="2 6" id="KW-0418">Kinase</keyword>
<comment type="catalytic activity">
    <reaction evidence="5 6">
        <text>NAD(+) + ATP = ADP + NADP(+) + H(+)</text>
        <dbReference type="Rhea" id="RHEA:18629"/>
        <dbReference type="ChEBI" id="CHEBI:15378"/>
        <dbReference type="ChEBI" id="CHEBI:30616"/>
        <dbReference type="ChEBI" id="CHEBI:57540"/>
        <dbReference type="ChEBI" id="CHEBI:58349"/>
        <dbReference type="ChEBI" id="CHEBI:456216"/>
        <dbReference type="EC" id="2.7.1.23"/>
    </reaction>
</comment>
<keyword evidence="9" id="KW-1185">Reference proteome</keyword>
<feature type="binding site" evidence="6">
    <location>
        <position position="68"/>
    </location>
    <ligand>
        <name>NAD(+)</name>
        <dbReference type="ChEBI" id="CHEBI:57540"/>
    </ligand>
</feature>
<dbReference type="InterPro" id="IPR017437">
    <property type="entry name" value="ATP-NAD_kinase_PpnK-typ_C"/>
</dbReference>
<dbReference type="PANTHER" id="PTHR20275:SF0">
    <property type="entry name" value="NAD KINASE"/>
    <property type="match status" value="1"/>
</dbReference>
<dbReference type="Gene3D" id="3.40.50.10330">
    <property type="entry name" value="Probable inorganic polyphosphate/atp-NAD kinase, domain 1"/>
    <property type="match status" value="1"/>
</dbReference>
<accession>A0ABV1HZ05</accession>
<keyword evidence="1 6" id="KW-0808">Transferase</keyword>
<comment type="similarity">
    <text evidence="6">Belongs to the NAD kinase family.</text>
</comment>
<evidence type="ECO:0000259" key="7">
    <source>
        <dbReference type="PROSITE" id="PS50146"/>
    </source>
</evidence>
<comment type="caution">
    <text evidence="8">The sequence shown here is derived from an EMBL/GenBank/DDBJ whole genome shotgun (WGS) entry which is preliminary data.</text>
</comment>
<comment type="caution">
    <text evidence="6">Lacks conserved residue(s) required for the propagation of feature annotation.</text>
</comment>
<organism evidence="8 9">
    <name type="scientific">Hominiventricola aquisgranensis</name>
    <dbReference type="NCBI Taxonomy" id="3133164"/>
    <lineage>
        <taxon>Bacteria</taxon>
        <taxon>Bacillati</taxon>
        <taxon>Bacillota</taxon>
        <taxon>Clostridia</taxon>
        <taxon>Lachnospirales</taxon>
        <taxon>Lachnospiraceae</taxon>
        <taxon>Hominiventricola</taxon>
    </lineage>
</organism>
<comment type="cofactor">
    <cofactor evidence="6">
        <name>a divalent metal cation</name>
        <dbReference type="ChEBI" id="CHEBI:60240"/>
    </cofactor>
</comment>
<feature type="binding site" evidence="6">
    <location>
        <position position="167"/>
    </location>
    <ligand>
        <name>NAD(+)</name>
        <dbReference type="ChEBI" id="CHEBI:57540"/>
    </ligand>
</feature>
<keyword evidence="6" id="KW-0547">Nucleotide-binding</keyword>
<gene>
    <name evidence="6" type="primary">nadK</name>
    <name evidence="8" type="ORF">WMO62_03690</name>
</gene>
<keyword evidence="6" id="KW-0963">Cytoplasm</keyword>
<dbReference type="RefSeq" id="WP_118596137.1">
    <property type="nucleotide sequence ID" value="NZ_JBBMFC010000005.1"/>
</dbReference>
<keyword evidence="3 6" id="KW-0521">NADP</keyword>